<keyword evidence="6" id="KW-1185">Reference proteome</keyword>
<feature type="coiled-coil region" evidence="2">
    <location>
        <begin position="37"/>
        <end position="190"/>
    </location>
</feature>
<dbReference type="InParanoid" id="A0A078AKW3"/>
<dbReference type="PANTHER" id="PTHR21694:SF18">
    <property type="entry name" value="COILED-COIL DOMAIN-CONTAINING PROTEIN 63"/>
    <property type="match status" value="1"/>
</dbReference>
<evidence type="ECO:0000313" key="6">
    <source>
        <dbReference type="Proteomes" id="UP000039865"/>
    </source>
</evidence>
<evidence type="ECO:0000256" key="2">
    <source>
        <dbReference type="SAM" id="Coils"/>
    </source>
</evidence>
<sequence>MKKENALFKEELNLEGKSSMQSAGNIGSQIAVLQKFGDNYAKRIEKEKKKLDELNTKIKDVQQKIETQRRLIKDNQGQKESNEDVARKIKSLENRLDKQLQKFNQAVAQNKNLREQIDALRRERVVFDNIYKKLETELKKKKDDMMKIIERAEKAYMQREQAKKEMNDLKKEAEKEQEEFEKEWNKLGQLIEKDKQVKDFIKTQEESKAALQGTINHNNTLGDNKDLKSQRQENLNELTNTEKTLKKQVAQTGWGIARDTANIHLSMAKVQQYEEAFNSIKAATHLNDIDQLVTEFVQAEDHNYSLYKYVGELTNEMDELEDEIKRIREEIDKYRGHGVNNENNREKILDKLNKELAATENETKEYDKQYQETMKTINALKIGIQSIFDRIGCNTEVVPELIGATGVTESNMMHYLGVIEQRTNEVLQMYAACQSKGGFDSQQLPSGQLNVPQIGTNVGPQNNAKSGKDGVAEDKINLDAPDLLYLEDDEERKSDEDDTRRFTIKDFKEKAQKFVKDNFDKYAAKKKPKTKNGANDANLKNQ</sequence>
<feature type="coiled-coil region" evidence="2">
    <location>
        <begin position="310"/>
        <end position="376"/>
    </location>
</feature>
<reference evidence="5 6" key="1">
    <citation type="submission" date="2014-06" db="EMBL/GenBank/DDBJ databases">
        <authorList>
            <person name="Swart Estienne"/>
        </authorList>
    </citation>
    <scope>NUCLEOTIDE SEQUENCE [LARGE SCALE GENOMIC DNA]</scope>
    <source>
        <strain evidence="5 6">130c</strain>
    </source>
</reference>
<dbReference type="Gene3D" id="1.10.287.1490">
    <property type="match status" value="1"/>
</dbReference>
<dbReference type="InterPro" id="IPR051876">
    <property type="entry name" value="ODA-DC/CCD"/>
</dbReference>
<evidence type="ECO:0000256" key="3">
    <source>
        <dbReference type="SAM" id="MobiDB-lite"/>
    </source>
</evidence>
<evidence type="ECO:0000313" key="5">
    <source>
        <dbReference type="EMBL" id="CDW83010.1"/>
    </source>
</evidence>
<dbReference type="OrthoDB" id="6766775at2759"/>
<feature type="region of interest" description="Disordered" evidence="3">
    <location>
        <begin position="518"/>
        <end position="542"/>
    </location>
</feature>
<feature type="region of interest" description="Disordered" evidence="3">
    <location>
        <begin position="454"/>
        <end position="473"/>
    </location>
</feature>
<dbReference type="AlphaFoldDB" id="A0A078AKW3"/>
<keyword evidence="1 2" id="KW-0175">Coiled coil</keyword>
<feature type="compositionally biased region" description="Polar residues" evidence="3">
    <location>
        <begin position="454"/>
        <end position="465"/>
    </location>
</feature>
<name>A0A078AKW3_STYLE</name>
<proteinExistence type="predicted"/>
<dbReference type="Proteomes" id="UP000039865">
    <property type="component" value="Unassembled WGS sequence"/>
</dbReference>
<dbReference type="InterPro" id="IPR049258">
    <property type="entry name" value="ODAD1_CC"/>
</dbReference>
<feature type="domain" description="ODAD1 central coiled coil region" evidence="4">
    <location>
        <begin position="211"/>
        <end position="403"/>
    </location>
</feature>
<dbReference type="EMBL" id="CCKQ01011443">
    <property type="protein sequence ID" value="CDW83010.1"/>
    <property type="molecule type" value="Genomic_DNA"/>
</dbReference>
<dbReference type="PANTHER" id="PTHR21694">
    <property type="entry name" value="COILED-COIL DOMAIN-CONTAINING PROTEIN 63"/>
    <property type="match status" value="1"/>
</dbReference>
<organism evidence="5 6">
    <name type="scientific">Stylonychia lemnae</name>
    <name type="common">Ciliate</name>
    <dbReference type="NCBI Taxonomy" id="5949"/>
    <lineage>
        <taxon>Eukaryota</taxon>
        <taxon>Sar</taxon>
        <taxon>Alveolata</taxon>
        <taxon>Ciliophora</taxon>
        <taxon>Intramacronucleata</taxon>
        <taxon>Spirotrichea</taxon>
        <taxon>Stichotrichia</taxon>
        <taxon>Sporadotrichida</taxon>
        <taxon>Oxytrichidae</taxon>
        <taxon>Stylonychinae</taxon>
        <taxon>Stylonychia</taxon>
    </lineage>
</organism>
<evidence type="ECO:0000259" key="4">
    <source>
        <dbReference type="Pfam" id="PF21773"/>
    </source>
</evidence>
<gene>
    <name evidence="5" type="primary">Contig8193.g8741</name>
    <name evidence="5" type="ORF">STYLEM_12049</name>
</gene>
<dbReference type="OMA" id="NIRCHVE"/>
<protein>
    <recommendedName>
        <fullName evidence="4">ODAD1 central coiled coil region domain-containing protein</fullName>
    </recommendedName>
</protein>
<dbReference type="Pfam" id="PF21773">
    <property type="entry name" value="ODAD1_CC"/>
    <property type="match status" value="1"/>
</dbReference>
<accession>A0A078AKW3</accession>
<evidence type="ECO:0000256" key="1">
    <source>
        <dbReference type="ARBA" id="ARBA00023054"/>
    </source>
</evidence>